<dbReference type="InterPro" id="IPR018097">
    <property type="entry name" value="EGF_Ca-bd_CS"/>
</dbReference>
<dbReference type="InterPro" id="IPR001304">
    <property type="entry name" value="C-type_lectin-like"/>
</dbReference>
<evidence type="ECO:0000313" key="12">
    <source>
        <dbReference type="Proteomes" id="UP000001554"/>
    </source>
</evidence>
<gene>
    <name evidence="13" type="primary">LOC118413004</name>
</gene>
<dbReference type="FunFam" id="3.10.100.10:FF:000107">
    <property type="entry name" value="Uncharacterized protein"/>
    <property type="match status" value="1"/>
</dbReference>
<protein>
    <submittedName>
        <fullName evidence="13">Fibropellin-1-like</fullName>
    </submittedName>
</protein>
<dbReference type="SMART" id="SM00179">
    <property type="entry name" value="EGF_CA"/>
    <property type="match status" value="2"/>
</dbReference>
<dbReference type="GO" id="GO:0009888">
    <property type="term" value="P:tissue development"/>
    <property type="evidence" value="ECO:0000318"/>
    <property type="project" value="GO_Central"/>
</dbReference>
<feature type="signal peptide" evidence="8">
    <location>
        <begin position="1"/>
        <end position="31"/>
    </location>
</feature>
<dbReference type="PROSITE" id="PS00010">
    <property type="entry name" value="ASX_HYDROXYL"/>
    <property type="match status" value="2"/>
</dbReference>
<dbReference type="GO" id="GO:0005201">
    <property type="term" value="F:extracellular matrix structural constituent"/>
    <property type="evidence" value="ECO:0000318"/>
    <property type="project" value="GO_Central"/>
</dbReference>
<dbReference type="GO" id="GO:0005604">
    <property type="term" value="C:basement membrane"/>
    <property type="evidence" value="ECO:0000318"/>
    <property type="project" value="GO_Central"/>
</dbReference>
<dbReference type="SUPFAM" id="SSF57196">
    <property type="entry name" value="EGF/Laminin"/>
    <property type="match status" value="4"/>
</dbReference>
<dbReference type="GeneID" id="118413004"/>
<dbReference type="AlphaFoldDB" id="A0A9J7KY92"/>
<proteinExistence type="predicted"/>
<evidence type="ECO:0000256" key="7">
    <source>
        <dbReference type="PROSITE-ProRule" id="PRU00076"/>
    </source>
</evidence>
<dbReference type="SMART" id="SM00181">
    <property type="entry name" value="EGF"/>
    <property type="match status" value="3"/>
</dbReference>
<dbReference type="RefSeq" id="XP_035671995.1">
    <property type="nucleotide sequence ID" value="XM_035816102.1"/>
</dbReference>
<evidence type="ECO:0000256" key="1">
    <source>
        <dbReference type="ARBA" id="ARBA00022536"/>
    </source>
</evidence>
<dbReference type="InterPro" id="IPR000742">
    <property type="entry name" value="EGF"/>
</dbReference>
<dbReference type="SUPFAM" id="SSF56436">
    <property type="entry name" value="C-type lectin-like"/>
    <property type="match status" value="1"/>
</dbReference>
<keyword evidence="5" id="KW-0325">Glycoprotein</keyword>
<dbReference type="CDD" id="cd00054">
    <property type="entry name" value="EGF_CA"/>
    <property type="match status" value="2"/>
</dbReference>
<dbReference type="CDD" id="cd00037">
    <property type="entry name" value="CLECT"/>
    <property type="match status" value="1"/>
</dbReference>
<dbReference type="PANTHER" id="PTHR10574:SF442">
    <property type="entry name" value="LAMININ-LIKE PROTEIN EPI-1"/>
    <property type="match status" value="1"/>
</dbReference>
<dbReference type="OrthoDB" id="5979771at2759"/>
<feature type="disulfide bond" evidence="7">
    <location>
        <begin position="478"/>
        <end position="487"/>
    </location>
</feature>
<dbReference type="PROSITE" id="PS50026">
    <property type="entry name" value="EGF_3"/>
    <property type="match status" value="3"/>
</dbReference>
<name>A0A9J7KY92_BRAFL</name>
<dbReference type="SUPFAM" id="SSF49785">
    <property type="entry name" value="Galactose-binding domain-like"/>
    <property type="match status" value="1"/>
</dbReference>
<dbReference type="PROSITE" id="PS01186">
    <property type="entry name" value="EGF_2"/>
    <property type="match status" value="2"/>
</dbReference>
<feature type="domain" description="EGF-like" evidence="9">
    <location>
        <begin position="608"/>
        <end position="646"/>
    </location>
</feature>
<evidence type="ECO:0000313" key="13">
    <source>
        <dbReference type="RefSeq" id="XP_035671995.1"/>
    </source>
</evidence>
<dbReference type="PRINTS" id="PR00010">
    <property type="entry name" value="EGFBLOOD"/>
</dbReference>
<evidence type="ECO:0000256" key="2">
    <source>
        <dbReference type="ARBA" id="ARBA00022729"/>
    </source>
</evidence>
<evidence type="ECO:0000256" key="3">
    <source>
        <dbReference type="ARBA" id="ARBA00022737"/>
    </source>
</evidence>
<evidence type="ECO:0000259" key="11">
    <source>
        <dbReference type="PROSITE" id="PS51117"/>
    </source>
</evidence>
<feature type="domain" description="EGF-like" evidence="9">
    <location>
        <begin position="648"/>
        <end position="681"/>
    </location>
</feature>
<keyword evidence="4 7" id="KW-1015">Disulfide bond</keyword>
<dbReference type="PROSITE" id="PS51117">
    <property type="entry name" value="LAMININ_NTER"/>
    <property type="match status" value="1"/>
</dbReference>
<evidence type="ECO:0000256" key="5">
    <source>
        <dbReference type="ARBA" id="ARBA00023180"/>
    </source>
</evidence>
<dbReference type="InterPro" id="IPR050440">
    <property type="entry name" value="Laminin/Netrin_ECM"/>
</dbReference>
<feature type="chain" id="PRO_5039897010" evidence="8">
    <location>
        <begin position="32"/>
        <end position="690"/>
    </location>
</feature>
<dbReference type="InterPro" id="IPR008211">
    <property type="entry name" value="Laminin_N"/>
</dbReference>
<sequence length="690" mass="75383">MPSRRTHPLAVTGVLAVLLAVVCSPLPRGTAVAVAARSNRAVDPLVNVARGKPVRANVTCGSPTEDFFPHSDLLKPPPDRNLQICDASNPALAHNASLMTDGNSSTWWQSTSLQKLKLSGNGVGDRAEVFITLDLGETYYPETITIHMGDTIRPGRLAIMRSADGLNFDPWLYLVTNGNRDCRMFGVAKQRDPDSPESVVCRQYAQLEPQLYNERITVSLSEVPPSFSDEALLRWRAVRHLQLRFYDMDLVMGRSADQFDHYAVSEISVMVRCECNGFGKGCEISADSGQYECICSGNTQGPFCKECQTLYNQLPYQPGQPCQGQRVYLTTIGSWSFYKVQASGPMTSANVKFTCEAAGMRYPCFASGRCTGGWTPDCIKYDDAFISCETHWVLSFYLCGHDNPYRCEPLDDTFVYMDDWWSDGSACGMKYNTDKWWCVTGADVNNLYALCADLNECEPSPCVHGTCTDDIGGYTCTCENGWEGTNCDLTSFSGECYQFSSTALTHQDATQACGAKNGHLVDLTDEQQQSFLADMLAASSGASIWLAIKSAPTAFLYSNGSPFSGQIQWSSSEPAAPCDLCVLLDSSDNFLARTAPCTEQHNYVCQSHMKPCGQNVCQNGGICTSCFNDTAAFCDCPAGFDGMTCEIDIDDCASNPCQNGGSCHDDINSYSCSCPTGFHGDPWKSSDAFL</sequence>
<dbReference type="Proteomes" id="UP000001554">
    <property type="component" value="Chromosome 4"/>
</dbReference>
<keyword evidence="12" id="KW-1185">Reference proteome</keyword>
<dbReference type="PROSITE" id="PS50041">
    <property type="entry name" value="C_TYPE_LECTIN_2"/>
    <property type="match status" value="1"/>
</dbReference>
<reference evidence="12" key="1">
    <citation type="journal article" date="2020" name="Nat. Ecol. Evol.">
        <title>Deeply conserved synteny resolves early events in vertebrate evolution.</title>
        <authorList>
            <person name="Simakov O."/>
            <person name="Marletaz F."/>
            <person name="Yue J.X."/>
            <person name="O'Connell B."/>
            <person name="Jenkins J."/>
            <person name="Brandt A."/>
            <person name="Calef R."/>
            <person name="Tung C.H."/>
            <person name="Huang T.K."/>
            <person name="Schmutz J."/>
            <person name="Satoh N."/>
            <person name="Yu J.K."/>
            <person name="Putnam N.H."/>
            <person name="Green R.E."/>
            <person name="Rokhsar D.S."/>
        </authorList>
    </citation>
    <scope>NUCLEOTIDE SEQUENCE [LARGE SCALE GENOMIC DNA]</scope>
    <source>
        <strain evidence="12">S238N-H82</strain>
    </source>
</reference>
<dbReference type="Pfam" id="PF00008">
    <property type="entry name" value="EGF"/>
    <property type="match status" value="1"/>
</dbReference>
<keyword evidence="2 8" id="KW-0732">Signal</keyword>
<dbReference type="InterPro" id="IPR013032">
    <property type="entry name" value="EGF-like_CS"/>
</dbReference>
<dbReference type="GO" id="GO:0007411">
    <property type="term" value="P:axon guidance"/>
    <property type="evidence" value="ECO:0000318"/>
    <property type="project" value="GO_Central"/>
</dbReference>
<dbReference type="Gene3D" id="2.60.120.260">
    <property type="entry name" value="Galactose-binding domain-like"/>
    <property type="match status" value="1"/>
</dbReference>
<dbReference type="PROSITE" id="PS01187">
    <property type="entry name" value="EGF_CA"/>
    <property type="match status" value="2"/>
</dbReference>
<dbReference type="InterPro" id="IPR001881">
    <property type="entry name" value="EGF-like_Ca-bd_dom"/>
</dbReference>
<feature type="disulfide bond" evidence="7">
    <location>
        <begin position="636"/>
        <end position="645"/>
    </location>
</feature>
<dbReference type="Pfam" id="PF12661">
    <property type="entry name" value="hEGF"/>
    <property type="match status" value="1"/>
</dbReference>
<dbReference type="Pfam" id="PF00055">
    <property type="entry name" value="Laminin_N"/>
    <property type="match status" value="1"/>
</dbReference>
<feature type="domain" description="C-type lectin" evidence="10">
    <location>
        <begin position="492"/>
        <end position="606"/>
    </location>
</feature>
<dbReference type="SMART" id="SM00136">
    <property type="entry name" value="LamNT"/>
    <property type="match status" value="1"/>
</dbReference>
<keyword evidence="6" id="KW-0424">Laminin EGF-like domain</keyword>
<organism evidence="12 13">
    <name type="scientific">Branchiostoma floridae</name>
    <name type="common">Florida lancelet</name>
    <name type="synonym">Amphioxus</name>
    <dbReference type="NCBI Taxonomy" id="7739"/>
    <lineage>
        <taxon>Eukaryota</taxon>
        <taxon>Metazoa</taxon>
        <taxon>Chordata</taxon>
        <taxon>Cephalochordata</taxon>
        <taxon>Leptocardii</taxon>
        <taxon>Amphioxiformes</taxon>
        <taxon>Branchiostomatidae</taxon>
        <taxon>Branchiostoma</taxon>
    </lineage>
</organism>
<feature type="disulfide bond" evidence="7">
    <location>
        <begin position="457"/>
        <end position="467"/>
    </location>
</feature>
<reference evidence="13" key="2">
    <citation type="submission" date="2025-08" db="UniProtKB">
        <authorList>
            <consortium name="RefSeq"/>
        </authorList>
    </citation>
    <scope>IDENTIFICATION</scope>
    <source>
        <strain evidence="13">S238N-H82</strain>
        <tissue evidence="13">Testes</tissue>
    </source>
</reference>
<evidence type="ECO:0000259" key="9">
    <source>
        <dbReference type="PROSITE" id="PS50026"/>
    </source>
</evidence>
<dbReference type="PROSITE" id="PS00022">
    <property type="entry name" value="EGF_1"/>
    <property type="match status" value="3"/>
</dbReference>
<evidence type="ECO:0000256" key="8">
    <source>
        <dbReference type="SAM" id="SignalP"/>
    </source>
</evidence>
<dbReference type="Gene3D" id="2.10.25.10">
    <property type="entry name" value="Laminin"/>
    <property type="match status" value="3"/>
</dbReference>
<dbReference type="PANTHER" id="PTHR10574">
    <property type="entry name" value="NETRIN/LAMININ-RELATED"/>
    <property type="match status" value="1"/>
</dbReference>
<dbReference type="FunFam" id="2.10.25.10:FF:000004">
    <property type="entry name" value="Neurogenic locus notch 1"/>
    <property type="match status" value="1"/>
</dbReference>
<evidence type="ECO:0000259" key="10">
    <source>
        <dbReference type="PROSITE" id="PS50041"/>
    </source>
</evidence>
<dbReference type="Pfam" id="PF00059">
    <property type="entry name" value="Lectin_C"/>
    <property type="match status" value="1"/>
</dbReference>
<dbReference type="InterPro" id="IPR016187">
    <property type="entry name" value="CTDL_fold"/>
</dbReference>
<keyword evidence="1 7" id="KW-0245">EGF-like domain</keyword>
<dbReference type="GO" id="GO:0009887">
    <property type="term" value="P:animal organ morphogenesis"/>
    <property type="evidence" value="ECO:0000318"/>
    <property type="project" value="GO_Central"/>
</dbReference>
<feature type="domain" description="EGF-like" evidence="9">
    <location>
        <begin position="453"/>
        <end position="488"/>
    </location>
</feature>
<dbReference type="SMART" id="SM00034">
    <property type="entry name" value="CLECT"/>
    <property type="match status" value="1"/>
</dbReference>
<feature type="disulfide bond" evidence="7">
    <location>
        <begin position="617"/>
        <end position="634"/>
    </location>
</feature>
<dbReference type="FunFam" id="2.10.25.10:FF:000712">
    <property type="entry name" value="Uncharacterized protein"/>
    <property type="match status" value="1"/>
</dbReference>
<comment type="caution">
    <text evidence="7">Lacks conserved residue(s) required for the propagation of feature annotation.</text>
</comment>
<dbReference type="GO" id="GO:0005509">
    <property type="term" value="F:calcium ion binding"/>
    <property type="evidence" value="ECO:0007669"/>
    <property type="project" value="InterPro"/>
</dbReference>
<accession>A0A9J7KY92</accession>
<dbReference type="InterPro" id="IPR016186">
    <property type="entry name" value="C-type_lectin-like/link_sf"/>
</dbReference>
<dbReference type="FunFam" id="2.60.120.260:FF:000362">
    <property type="entry name" value="Uncharacterized protein"/>
    <property type="match status" value="1"/>
</dbReference>
<dbReference type="Gene3D" id="3.10.100.10">
    <property type="entry name" value="Mannose-Binding Protein A, subunit A"/>
    <property type="match status" value="1"/>
</dbReference>
<keyword evidence="3" id="KW-0677">Repeat</keyword>
<feature type="domain" description="Laminin N-terminal" evidence="11">
    <location>
        <begin position="37"/>
        <end position="272"/>
    </location>
</feature>
<dbReference type="InterPro" id="IPR000152">
    <property type="entry name" value="EGF-type_Asp/Asn_hydroxyl_site"/>
</dbReference>
<dbReference type="FunFam" id="2.10.25.10:FF:000279">
    <property type="entry name" value="Neurogenic locus notch 1"/>
    <property type="match status" value="1"/>
</dbReference>
<evidence type="ECO:0000256" key="4">
    <source>
        <dbReference type="ARBA" id="ARBA00023157"/>
    </source>
</evidence>
<evidence type="ECO:0000256" key="6">
    <source>
        <dbReference type="ARBA" id="ARBA00023292"/>
    </source>
</evidence>
<dbReference type="InterPro" id="IPR008979">
    <property type="entry name" value="Galactose-bd-like_sf"/>
</dbReference>
<dbReference type="KEGG" id="bfo:118413004"/>